<accession>A0A380A9L0</accession>
<dbReference type="AlphaFoldDB" id="A0A380A9L0"/>
<dbReference type="EMBL" id="UGYN01000002">
    <property type="protein sequence ID" value="SUI76853.1"/>
    <property type="molecule type" value="Genomic_DNA"/>
</dbReference>
<sequence length="296" mass="31695">MTYGTTSGKVYTGFRKPVPATIWTPQSLFDAHKARVLAAGGVIPDEVGCLARFKFIIDNNLLDRITTWAAPAFGVKKTADNHVERLFALRGVDFIAQMQKTGEPVMYDDSGVVPSVTVRITSAGGGYLLTDSVTLYHGNPYLIGGRMADSNTADVLGITAGQDINNLSMAYMRTMIKNQQTVNEAWRCGTRDSTWKNGNPAGDALGASRSPYAAYIPAAALFDVEGGKIYGYESGKLYDTATSKTGKLADISAYSVPIYIGGGFANGEVGACYGSLREIVFLHDASQQDASLISRL</sequence>
<reference evidence="1 2" key="1">
    <citation type="submission" date="2018-06" db="EMBL/GenBank/DDBJ databases">
        <authorList>
            <consortium name="Pathogen Informatics"/>
            <person name="Doyle S."/>
        </authorList>
    </citation>
    <scope>NUCLEOTIDE SEQUENCE [LARGE SCALE GENOMIC DNA]</scope>
    <source>
        <strain evidence="1 2">NCTC11544</strain>
    </source>
</reference>
<name>A0A380A9L0_9GAMM</name>
<dbReference type="RefSeq" id="WP_115184089.1">
    <property type="nucleotide sequence ID" value="NZ_CAMKUF010000003.1"/>
</dbReference>
<organism evidence="1 2">
    <name type="scientific">Serratia quinivorans</name>
    <dbReference type="NCBI Taxonomy" id="137545"/>
    <lineage>
        <taxon>Bacteria</taxon>
        <taxon>Pseudomonadati</taxon>
        <taxon>Pseudomonadota</taxon>
        <taxon>Gammaproteobacteria</taxon>
        <taxon>Enterobacterales</taxon>
        <taxon>Yersiniaceae</taxon>
        <taxon>Serratia</taxon>
    </lineage>
</organism>
<proteinExistence type="predicted"/>
<protein>
    <submittedName>
        <fullName evidence="1">Uncharacterized protein</fullName>
    </submittedName>
</protein>
<evidence type="ECO:0000313" key="1">
    <source>
        <dbReference type="EMBL" id="SUI76853.1"/>
    </source>
</evidence>
<gene>
    <name evidence="1" type="ORF">NCTC11544_03886</name>
</gene>
<dbReference type="Proteomes" id="UP000255529">
    <property type="component" value="Unassembled WGS sequence"/>
</dbReference>
<evidence type="ECO:0000313" key="2">
    <source>
        <dbReference type="Proteomes" id="UP000255529"/>
    </source>
</evidence>